<sequence length="180" mass="17792">MDSTRQRIHNQVCRCASVAIISAMGLSPTISFADGAHVAQKAGPGDIVLIRNVAARPADRNPTAPGMALMVNASPNPQLNSAINGNGSSGEMTDTEIADLTANVSSGNGGSGQNSVQRSLNSALGINTGGNNAGGNTASNGVSNLVSGPAGAAGSITDSTRSLGDQVTNAVSQIPMIGGH</sequence>
<gene>
    <name evidence="2" type="ORF">ISP19_00500</name>
</gene>
<protein>
    <recommendedName>
        <fullName evidence="4">Fap</fullName>
    </recommendedName>
</protein>
<comment type="caution">
    <text evidence="2">The sequence shown here is derived from an EMBL/GenBank/DDBJ whole genome shotgun (WGS) entry which is preliminary data.</text>
</comment>
<reference evidence="2" key="1">
    <citation type="submission" date="2020-10" db="EMBL/GenBank/DDBJ databases">
        <title>Phylogeny of dyella-like bacteria.</title>
        <authorList>
            <person name="Fu J."/>
        </authorList>
    </citation>
    <scope>NUCLEOTIDE SEQUENCE</scope>
    <source>
        <strain evidence="2">DHOC52</strain>
    </source>
</reference>
<accession>A0ABS2JXY6</accession>
<dbReference type="RefSeq" id="WP_204678372.1">
    <property type="nucleotide sequence ID" value="NZ_BSNR01000028.1"/>
</dbReference>
<keyword evidence="1" id="KW-0732">Signal</keyword>
<feature type="chain" id="PRO_5046188258" description="Fap" evidence="1">
    <location>
        <begin position="34"/>
        <end position="180"/>
    </location>
</feature>
<evidence type="ECO:0000313" key="2">
    <source>
        <dbReference type="EMBL" id="MBM7123842.1"/>
    </source>
</evidence>
<evidence type="ECO:0000256" key="1">
    <source>
        <dbReference type="SAM" id="SignalP"/>
    </source>
</evidence>
<proteinExistence type="predicted"/>
<organism evidence="2 3">
    <name type="scientific">Dyella flava</name>
    <dbReference type="NCBI Taxonomy" id="1920170"/>
    <lineage>
        <taxon>Bacteria</taxon>
        <taxon>Pseudomonadati</taxon>
        <taxon>Pseudomonadota</taxon>
        <taxon>Gammaproteobacteria</taxon>
        <taxon>Lysobacterales</taxon>
        <taxon>Rhodanobacteraceae</taxon>
        <taxon>Dyella</taxon>
    </lineage>
</organism>
<dbReference type="Proteomes" id="UP001430149">
    <property type="component" value="Unassembled WGS sequence"/>
</dbReference>
<feature type="signal peptide" evidence="1">
    <location>
        <begin position="1"/>
        <end position="33"/>
    </location>
</feature>
<evidence type="ECO:0008006" key="4">
    <source>
        <dbReference type="Google" id="ProtNLM"/>
    </source>
</evidence>
<dbReference type="EMBL" id="JADIKE010000016">
    <property type="protein sequence ID" value="MBM7123842.1"/>
    <property type="molecule type" value="Genomic_DNA"/>
</dbReference>
<name>A0ABS2JXY6_9GAMM</name>
<evidence type="ECO:0000313" key="3">
    <source>
        <dbReference type="Proteomes" id="UP001430149"/>
    </source>
</evidence>
<keyword evidence="3" id="KW-1185">Reference proteome</keyword>